<comment type="caution">
    <text evidence="2">The sequence shown here is derived from an EMBL/GenBank/DDBJ whole genome shotgun (WGS) entry which is preliminary data.</text>
</comment>
<accession>A0ABD3SUS6</accession>
<sequence length="116" mass="13385">MKESKAPVLDYTLKLFEDLKGKGFKIFLISTRRETLRDATVDNLFKVGYSGWSGLVLRNLKDENKYVQNYKAGARKKLINEGYRIWGIVGDQWSSFDGTPSANRTFKLPNSFYYIS</sequence>
<dbReference type="InterPro" id="IPR005519">
    <property type="entry name" value="Acid_phosphat_B-like"/>
</dbReference>
<dbReference type="PANTHER" id="PTHR31284">
    <property type="entry name" value="ACID PHOSPHATASE-LIKE PROTEIN"/>
    <property type="match status" value="1"/>
</dbReference>
<name>A0ABD3SUS6_9LAMI</name>
<keyword evidence="3" id="KW-1185">Reference proteome</keyword>
<proteinExistence type="predicted"/>
<evidence type="ECO:0000313" key="2">
    <source>
        <dbReference type="EMBL" id="KAL3828085.1"/>
    </source>
</evidence>
<dbReference type="Gene3D" id="3.40.50.1000">
    <property type="entry name" value="HAD superfamily/HAD-like"/>
    <property type="match status" value="1"/>
</dbReference>
<dbReference type="Proteomes" id="UP001634393">
    <property type="component" value="Unassembled WGS sequence"/>
</dbReference>
<dbReference type="SUPFAM" id="SSF56784">
    <property type="entry name" value="HAD-like"/>
    <property type="match status" value="1"/>
</dbReference>
<organism evidence="2 3">
    <name type="scientific">Penstemon smallii</name>
    <dbReference type="NCBI Taxonomy" id="265156"/>
    <lineage>
        <taxon>Eukaryota</taxon>
        <taxon>Viridiplantae</taxon>
        <taxon>Streptophyta</taxon>
        <taxon>Embryophyta</taxon>
        <taxon>Tracheophyta</taxon>
        <taxon>Spermatophyta</taxon>
        <taxon>Magnoliopsida</taxon>
        <taxon>eudicotyledons</taxon>
        <taxon>Gunneridae</taxon>
        <taxon>Pentapetalae</taxon>
        <taxon>asterids</taxon>
        <taxon>lamiids</taxon>
        <taxon>Lamiales</taxon>
        <taxon>Plantaginaceae</taxon>
        <taxon>Cheloneae</taxon>
        <taxon>Penstemon</taxon>
    </lineage>
</organism>
<dbReference type="InterPro" id="IPR036412">
    <property type="entry name" value="HAD-like_sf"/>
</dbReference>
<gene>
    <name evidence="2" type="ORF">ACJIZ3_016887</name>
</gene>
<protein>
    <recommendedName>
        <fullName evidence="4">Acid phosphatase</fullName>
    </recommendedName>
</protein>
<evidence type="ECO:0000256" key="1">
    <source>
        <dbReference type="ARBA" id="ARBA00022729"/>
    </source>
</evidence>
<dbReference type="Pfam" id="PF03767">
    <property type="entry name" value="Acid_phosphat_B"/>
    <property type="match status" value="1"/>
</dbReference>
<reference evidence="2 3" key="1">
    <citation type="submission" date="2024-12" db="EMBL/GenBank/DDBJ databases">
        <title>The unique morphological basis and parallel evolutionary history of personate flowers in Penstemon.</title>
        <authorList>
            <person name="Depatie T.H."/>
            <person name="Wessinger C.A."/>
        </authorList>
    </citation>
    <scope>NUCLEOTIDE SEQUENCE [LARGE SCALE GENOMIC DNA]</scope>
    <source>
        <strain evidence="2">WTNN_2</strain>
        <tissue evidence="2">Leaf</tissue>
    </source>
</reference>
<evidence type="ECO:0000313" key="3">
    <source>
        <dbReference type="Proteomes" id="UP001634393"/>
    </source>
</evidence>
<dbReference type="PANTHER" id="PTHR31284:SF57">
    <property type="entry name" value="ACID PHOSPHATASE"/>
    <property type="match status" value="1"/>
</dbReference>
<dbReference type="AlphaFoldDB" id="A0ABD3SUS6"/>
<dbReference type="EMBL" id="JBJXBP010000005">
    <property type="protein sequence ID" value="KAL3828085.1"/>
    <property type="molecule type" value="Genomic_DNA"/>
</dbReference>
<keyword evidence="1" id="KW-0732">Signal</keyword>
<dbReference type="InterPro" id="IPR023214">
    <property type="entry name" value="HAD_sf"/>
</dbReference>
<evidence type="ECO:0008006" key="4">
    <source>
        <dbReference type="Google" id="ProtNLM"/>
    </source>
</evidence>